<sequence length="342" mass="37986">PGAIATEYSERYDPYRTSFTGLTNRLNALEAPDLTAAPSLYDPSADVEAVQTMAKSLETLGGGSFDESGEWVANEQNWMDMGREETAKTMGYDNWDAFLAAQKGLEGQTRTDMEGLTEEETASYDKLIRDNMADMERRATVQLEAMMANTGSSIRYMAQADELNQSMGSERSRMEFEKMNTNMQMQMDELRRSDEKYFKLMERGDLGVAQYMAAKTNGVMSAIDGWWKSASLQAESSRQELEKWGMESEFALTQYGQEIQAIGAMADVVYQGAMMELGIDQGILDLTNQWWDTQMAPMMDVLNAQISQMQLSAMDAATKAEIDSAWVGAFGDVLGGVIGLFG</sequence>
<reference evidence="1" key="1">
    <citation type="journal article" date="2015" name="Nature">
        <title>Complex archaea that bridge the gap between prokaryotes and eukaryotes.</title>
        <authorList>
            <person name="Spang A."/>
            <person name="Saw J.H."/>
            <person name="Jorgensen S.L."/>
            <person name="Zaremba-Niedzwiedzka K."/>
            <person name="Martijn J."/>
            <person name="Lind A.E."/>
            <person name="van Eijk R."/>
            <person name="Schleper C."/>
            <person name="Guy L."/>
            <person name="Ettema T.J."/>
        </authorList>
    </citation>
    <scope>NUCLEOTIDE SEQUENCE</scope>
</reference>
<gene>
    <name evidence="1" type="ORF">LCGC14_2733790</name>
</gene>
<evidence type="ECO:0000313" key="1">
    <source>
        <dbReference type="EMBL" id="KKK89369.1"/>
    </source>
</evidence>
<name>A0A0F9BFH2_9ZZZZ</name>
<accession>A0A0F9BFH2</accession>
<protein>
    <submittedName>
        <fullName evidence="1">Uncharacterized protein</fullName>
    </submittedName>
</protein>
<dbReference type="EMBL" id="LAZR01049560">
    <property type="protein sequence ID" value="KKK89369.1"/>
    <property type="molecule type" value="Genomic_DNA"/>
</dbReference>
<comment type="caution">
    <text evidence="1">The sequence shown here is derived from an EMBL/GenBank/DDBJ whole genome shotgun (WGS) entry which is preliminary data.</text>
</comment>
<feature type="non-terminal residue" evidence="1">
    <location>
        <position position="1"/>
    </location>
</feature>
<organism evidence="1">
    <name type="scientific">marine sediment metagenome</name>
    <dbReference type="NCBI Taxonomy" id="412755"/>
    <lineage>
        <taxon>unclassified sequences</taxon>
        <taxon>metagenomes</taxon>
        <taxon>ecological metagenomes</taxon>
    </lineage>
</organism>
<proteinExistence type="predicted"/>
<dbReference type="AlphaFoldDB" id="A0A0F9BFH2"/>